<evidence type="ECO:0000313" key="2">
    <source>
        <dbReference type="Proteomes" id="UP000591131"/>
    </source>
</evidence>
<gene>
    <name evidence="1" type="ORF">FOL47_001368</name>
</gene>
<dbReference type="EMBL" id="JAAPAO010001315">
    <property type="protein sequence ID" value="KAF4650208.1"/>
    <property type="molecule type" value="Genomic_DNA"/>
</dbReference>
<keyword evidence="2" id="KW-1185">Reference proteome</keyword>
<dbReference type="Proteomes" id="UP000591131">
    <property type="component" value="Unassembled WGS sequence"/>
</dbReference>
<dbReference type="AlphaFoldDB" id="A0A7J6KSR5"/>
<protein>
    <submittedName>
        <fullName evidence="1">Uncharacterized protein</fullName>
    </submittedName>
</protein>
<sequence>AMLIKLDPLENHSLIFSENERIIVTNFDINACQALLELYFFRLALDTREPMPTEHPRHAVTARDVSDYKGPMTLGFTSRGDYRSSSSIERHNVIMIMIVDYIAE</sequence>
<evidence type="ECO:0000313" key="1">
    <source>
        <dbReference type="EMBL" id="KAF4650208.1"/>
    </source>
</evidence>
<reference evidence="1 2" key="1">
    <citation type="submission" date="2020-04" db="EMBL/GenBank/DDBJ databases">
        <title>Perkinsus chesapeaki whole genome sequence.</title>
        <authorList>
            <person name="Bogema D.R."/>
        </authorList>
    </citation>
    <scope>NUCLEOTIDE SEQUENCE [LARGE SCALE GENOMIC DNA]</scope>
    <source>
        <strain evidence="1">ATCC PRA-425</strain>
    </source>
</reference>
<accession>A0A7J6KSR5</accession>
<name>A0A7J6KSR5_PERCH</name>
<organism evidence="1 2">
    <name type="scientific">Perkinsus chesapeaki</name>
    <name type="common">Clam parasite</name>
    <name type="synonym">Perkinsus andrewsi</name>
    <dbReference type="NCBI Taxonomy" id="330153"/>
    <lineage>
        <taxon>Eukaryota</taxon>
        <taxon>Sar</taxon>
        <taxon>Alveolata</taxon>
        <taxon>Perkinsozoa</taxon>
        <taxon>Perkinsea</taxon>
        <taxon>Perkinsida</taxon>
        <taxon>Perkinsidae</taxon>
        <taxon>Perkinsus</taxon>
    </lineage>
</organism>
<comment type="caution">
    <text evidence="1">The sequence shown here is derived from an EMBL/GenBank/DDBJ whole genome shotgun (WGS) entry which is preliminary data.</text>
</comment>
<proteinExistence type="predicted"/>
<feature type="non-terminal residue" evidence="1">
    <location>
        <position position="1"/>
    </location>
</feature>